<evidence type="ECO:0000256" key="1">
    <source>
        <dbReference type="SAM" id="Phobius"/>
    </source>
</evidence>
<feature type="transmembrane region" description="Helical" evidence="1">
    <location>
        <begin position="7"/>
        <end position="28"/>
    </location>
</feature>
<evidence type="ECO:0000313" key="2">
    <source>
        <dbReference type="EMBL" id="KAA1253148.1"/>
    </source>
</evidence>
<sequence length="81" mass="9228">MGIAKKIAGFLFIVFCFLLGLVAFYAYVTDKDVNEYVSNFMGLIKPLAQFLWEIILDFCKNVVSGLFEWSPSPEEIPLDIK</sequence>
<comment type="caution">
    <text evidence="2">The sequence shown here is derived from an EMBL/GenBank/DDBJ whole genome shotgun (WGS) entry which is preliminary data.</text>
</comment>
<organism evidence="2 3">
    <name type="scientific">Vibrio cholerae</name>
    <dbReference type="NCBI Taxonomy" id="666"/>
    <lineage>
        <taxon>Bacteria</taxon>
        <taxon>Pseudomonadati</taxon>
        <taxon>Pseudomonadota</taxon>
        <taxon>Gammaproteobacteria</taxon>
        <taxon>Vibrionales</taxon>
        <taxon>Vibrionaceae</taxon>
        <taxon>Vibrio</taxon>
    </lineage>
</organism>
<proteinExistence type="predicted"/>
<dbReference type="Proteomes" id="UP000323225">
    <property type="component" value="Unassembled WGS sequence"/>
</dbReference>
<keyword evidence="1" id="KW-0472">Membrane</keyword>
<dbReference type="EMBL" id="VUAA01000027">
    <property type="protein sequence ID" value="KAA1253148.1"/>
    <property type="molecule type" value="Genomic_DNA"/>
</dbReference>
<name>A0A5B1BWC6_VIBCL</name>
<reference evidence="2 3" key="1">
    <citation type="submission" date="2019-09" db="EMBL/GenBank/DDBJ databases">
        <authorList>
            <person name="Kritzky A."/>
            <person name="Schelkanova E.Y."/>
            <person name="Alkhova Z.V."/>
            <person name="Smirnova N.I."/>
        </authorList>
    </citation>
    <scope>NUCLEOTIDE SEQUENCE [LARGE SCALE GENOMIC DNA]</scope>
    <source>
        <strain evidence="2 3">M1526</strain>
    </source>
</reference>
<protein>
    <submittedName>
        <fullName evidence="2">Uncharacterized protein</fullName>
    </submittedName>
</protein>
<gene>
    <name evidence="2" type="ORF">F0M16_19120</name>
</gene>
<keyword evidence="1" id="KW-1133">Transmembrane helix</keyword>
<dbReference type="AlphaFoldDB" id="A0A5B1BWC6"/>
<keyword evidence="1" id="KW-0812">Transmembrane</keyword>
<accession>A0A5B1BWC6</accession>
<evidence type="ECO:0000313" key="3">
    <source>
        <dbReference type="Proteomes" id="UP000323225"/>
    </source>
</evidence>